<evidence type="ECO:0000313" key="10">
    <source>
        <dbReference type="EMBL" id="SHG17119.1"/>
    </source>
</evidence>
<dbReference type="HAMAP" id="MF_00236">
    <property type="entry name" value="TatA_E"/>
    <property type="match status" value="1"/>
</dbReference>
<comment type="subcellular location">
    <subcellularLocation>
        <location evidence="1 9">Cell membrane</location>
        <topology evidence="1 9">Single-pass membrane protein</topology>
    </subcellularLocation>
</comment>
<evidence type="ECO:0000256" key="9">
    <source>
        <dbReference type="HAMAP-Rule" id="MF_00236"/>
    </source>
</evidence>
<dbReference type="EMBL" id="FQWH01000001">
    <property type="protein sequence ID" value="SHG17119.1"/>
    <property type="molecule type" value="Genomic_DNA"/>
</dbReference>
<keyword evidence="8 9" id="KW-0472">Membrane</keyword>
<name>A0A1M5HMC1_FLAJO</name>
<evidence type="ECO:0000256" key="7">
    <source>
        <dbReference type="ARBA" id="ARBA00023010"/>
    </source>
</evidence>
<evidence type="ECO:0000256" key="3">
    <source>
        <dbReference type="ARBA" id="ARBA00022475"/>
    </source>
</evidence>
<evidence type="ECO:0000256" key="4">
    <source>
        <dbReference type="ARBA" id="ARBA00022692"/>
    </source>
</evidence>
<keyword evidence="3 9" id="KW-1003">Cell membrane</keyword>
<dbReference type="AlphaFoldDB" id="A0A1M5HMC1"/>
<dbReference type="Proteomes" id="UP000184112">
    <property type="component" value="Unassembled WGS sequence"/>
</dbReference>
<keyword evidence="6 9" id="KW-1133">Transmembrane helix</keyword>
<feature type="transmembrane region" description="Helical" evidence="9">
    <location>
        <begin position="20"/>
        <end position="45"/>
    </location>
</feature>
<evidence type="ECO:0000256" key="8">
    <source>
        <dbReference type="ARBA" id="ARBA00023136"/>
    </source>
</evidence>
<dbReference type="NCBIfam" id="TIGR01411">
    <property type="entry name" value="tatAE"/>
    <property type="match status" value="1"/>
</dbReference>
<keyword evidence="4 9" id="KW-0812">Transmembrane</keyword>
<gene>
    <name evidence="9" type="primary">tatA</name>
    <name evidence="10" type="ORF">SAMN05444388_101922</name>
</gene>
<dbReference type="Pfam" id="PF02416">
    <property type="entry name" value="TatA_B_E"/>
    <property type="match status" value="1"/>
</dbReference>
<dbReference type="GO" id="GO:0043953">
    <property type="term" value="P:protein transport by the Tat complex"/>
    <property type="evidence" value="ECO:0007669"/>
    <property type="project" value="UniProtKB-UniRule"/>
</dbReference>
<dbReference type="Gene3D" id="1.20.5.3310">
    <property type="match status" value="1"/>
</dbReference>
<accession>A0A1M5HMC1</accession>
<evidence type="ECO:0000256" key="5">
    <source>
        <dbReference type="ARBA" id="ARBA00022927"/>
    </source>
</evidence>
<keyword evidence="5 9" id="KW-0653">Protein transport</keyword>
<dbReference type="GO" id="GO:0033281">
    <property type="term" value="C:TAT protein transport complex"/>
    <property type="evidence" value="ECO:0007669"/>
    <property type="project" value="UniProtKB-UniRule"/>
</dbReference>
<protein>
    <recommendedName>
        <fullName evidence="9">Sec-independent protein translocase protein TatA</fullName>
    </recommendedName>
</protein>
<dbReference type="PANTHER" id="PTHR42982">
    <property type="entry name" value="SEC-INDEPENDENT PROTEIN TRANSLOCASE PROTEIN TATA"/>
    <property type="match status" value="1"/>
</dbReference>
<comment type="subunit">
    <text evidence="9">Forms a complex with TatC.</text>
</comment>
<reference evidence="10 11" key="1">
    <citation type="submission" date="2016-11" db="EMBL/GenBank/DDBJ databases">
        <authorList>
            <person name="Jaros S."/>
            <person name="Januszkiewicz K."/>
            <person name="Wedrychowicz H."/>
        </authorList>
    </citation>
    <scope>NUCLEOTIDE SEQUENCE [LARGE SCALE GENOMIC DNA]</scope>
    <source>
        <strain evidence="10 11">DSM 6792</strain>
    </source>
</reference>
<comment type="function">
    <text evidence="9">Part of the twin-arginine translocation (Tat) system that transports large folded proteins containing a characteristic twin-arginine motif in their signal peptide across membranes. TatA could form the protein-conducting channel of the Tat system.</text>
</comment>
<comment type="similarity">
    <text evidence="9">Belongs to the TatA/E family.</text>
</comment>
<dbReference type="InterPro" id="IPR003369">
    <property type="entry name" value="TatA/B/E"/>
</dbReference>
<keyword evidence="7 9" id="KW-0811">Translocation</keyword>
<sequence>MLFVYSIYLCGEILNQFASALNIIVMGRLGLTEILVIVGIVILLFGGKKIPELMKGLGSGIKEFKNAAKDDQPAPAKKQEEEQK</sequence>
<proteinExistence type="inferred from homology"/>
<dbReference type="GO" id="GO:0008320">
    <property type="term" value="F:protein transmembrane transporter activity"/>
    <property type="evidence" value="ECO:0007669"/>
    <property type="project" value="UniProtKB-UniRule"/>
</dbReference>
<evidence type="ECO:0000256" key="6">
    <source>
        <dbReference type="ARBA" id="ARBA00022989"/>
    </source>
</evidence>
<evidence type="ECO:0000313" key="11">
    <source>
        <dbReference type="Proteomes" id="UP000184112"/>
    </source>
</evidence>
<keyword evidence="2 9" id="KW-0813">Transport</keyword>
<organism evidence="10 11">
    <name type="scientific">Flavobacterium johnsoniae</name>
    <name type="common">Cytophaga johnsonae</name>
    <dbReference type="NCBI Taxonomy" id="986"/>
    <lineage>
        <taxon>Bacteria</taxon>
        <taxon>Pseudomonadati</taxon>
        <taxon>Bacteroidota</taxon>
        <taxon>Flavobacteriia</taxon>
        <taxon>Flavobacteriales</taxon>
        <taxon>Flavobacteriaceae</taxon>
        <taxon>Flavobacterium</taxon>
    </lineage>
</organism>
<dbReference type="PANTHER" id="PTHR42982:SF1">
    <property type="entry name" value="SEC-INDEPENDENT PROTEIN TRANSLOCASE PROTEIN TATA"/>
    <property type="match status" value="1"/>
</dbReference>
<evidence type="ECO:0000256" key="2">
    <source>
        <dbReference type="ARBA" id="ARBA00022448"/>
    </source>
</evidence>
<dbReference type="InterPro" id="IPR006312">
    <property type="entry name" value="TatA/E"/>
</dbReference>
<evidence type="ECO:0000256" key="1">
    <source>
        <dbReference type="ARBA" id="ARBA00004162"/>
    </source>
</evidence>